<dbReference type="HAMAP" id="MF_01393">
    <property type="entry name" value="ATP_synth_a_bact"/>
    <property type="match status" value="1"/>
</dbReference>
<dbReference type="InterPro" id="IPR045082">
    <property type="entry name" value="ATP_syn_F0_a_bact/chloroplast"/>
</dbReference>
<organism evidence="13">
    <name type="scientific">marine metagenome</name>
    <dbReference type="NCBI Taxonomy" id="408172"/>
    <lineage>
        <taxon>unclassified sequences</taxon>
        <taxon>metagenomes</taxon>
        <taxon>ecological metagenomes</taxon>
    </lineage>
</organism>
<dbReference type="PANTHER" id="PTHR42823">
    <property type="entry name" value="ATP SYNTHASE SUBUNIT A, CHLOROPLASTIC"/>
    <property type="match status" value="1"/>
</dbReference>
<sequence>VAKLLGSPKALSITIIVAAVFAISILGGALGNAFGLGFLASSLPAIQLPAEIVARGFHTPLGNWDLMNTMVTTWLAMVVLTVIALLIRSRLREIPGRLQALFELVFEFFLNLCESVAGKERARRFFPLVFTIFIFIVVANWMGILPGFGTIGRVADPTEIAHHHGDHEYSDPAKASSHEEGNTVKSPGHAADPVEDAHSDHLSSVKLHVFSGTGSISFLSPGSLSEELTFSEYESKHGELGEGKRAGHLIPFLRSANTDVNMTLAMAIVAMIMVHYWGFNILGPFGHGGKFINFREGPIGFFVGILELISEIARVISFTFRLFGNIFAGEVLLMAMGFLLPLIGIIPFLGLELFVGLIQAFIFAMLTLVFASMASVSHGGDEHH</sequence>
<evidence type="ECO:0000256" key="4">
    <source>
        <dbReference type="ARBA" id="ARBA00022547"/>
    </source>
</evidence>
<dbReference type="CDD" id="cd00310">
    <property type="entry name" value="ATP-synt_Fo_a_6"/>
    <property type="match status" value="1"/>
</dbReference>
<evidence type="ECO:0000256" key="11">
    <source>
        <dbReference type="SAM" id="MobiDB-lite"/>
    </source>
</evidence>
<feature type="transmembrane region" description="Helical" evidence="12">
    <location>
        <begin position="353"/>
        <end position="374"/>
    </location>
</feature>
<feature type="non-terminal residue" evidence="13">
    <location>
        <position position="1"/>
    </location>
</feature>
<dbReference type="GO" id="GO:0005886">
    <property type="term" value="C:plasma membrane"/>
    <property type="evidence" value="ECO:0007669"/>
    <property type="project" value="TreeGrafter"/>
</dbReference>
<dbReference type="Gene3D" id="1.20.120.220">
    <property type="entry name" value="ATP synthase, F0 complex, subunit A"/>
    <property type="match status" value="2"/>
</dbReference>
<evidence type="ECO:0000256" key="9">
    <source>
        <dbReference type="ARBA" id="ARBA00023136"/>
    </source>
</evidence>
<comment type="subcellular location">
    <subcellularLocation>
        <location evidence="1">Membrane</location>
        <topology evidence="1">Multi-pass membrane protein</topology>
    </subcellularLocation>
</comment>
<evidence type="ECO:0000256" key="6">
    <source>
        <dbReference type="ARBA" id="ARBA00022781"/>
    </source>
</evidence>
<keyword evidence="4" id="KW-0138">CF(0)</keyword>
<dbReference type="Pfam" id="PF00119">
    <property type="entry name" value="ATP-synt_A"/>
    <property type="match status" value="2"/>
</dbReference>
<feature type="transmembrane region" description="Helical" evidence="12">
    <location>
        <begin position="299"/>
        <end position="320"/>
    </location>
</feature>
<dbReference type="GO" id="GO:0046933">
    <property type="term" value="F:proton-transporting ATP synthase activity, rotational mechanism"/>
    <property type="evidence" value="ECO:0007669"/>
    <property type="project" value="TreeGrafter"/>
</dbReference>
<dbReference type="PROSITE" id="PS00449">
    <property type="entry name" value="ATPASE_A"/>
    <property type="match status" value="1"/>
</dbReference>
<feature type="transmembrane region" description="Helical" evidence="12">
    <location>
        <begin position="66"/>
        <end position="87"/>
    </location>
</feature>
<keyword evidence="5 12" id="KW-0812">Transmembrane</keyword>
<evidence type="ECO:0000256" key="10">
    <source>
        <dbReference type="ARBA" id="ARBA00023310"/>
    </source>
</evidence>
<evidence type="ECO:0000256" key="7">
    <source>
        <dbReference type="ARBA" id="ARBA00022989"/>
    </source>
</evidence>
<evidence type="ECO:0008006" key="14">
    <source>
        <dbReference type="Google" id="ProtNLM"/>
    </source>
</evidence>
<dbReference type="SUPFAM" id="SSF81336">
    <property type="entry name" value="F1F0 ATP synthase subunit A"/>
    <property type="match status" value="1"/>
</dbReference>
<dbReference type="InterPro" id="IPR035908">
    <property type="entry name" value="F0_ATP_A_sf"/>
</dbReference>
<evidence type="ECO:0000256" key="3">
    <source>
        <dbReference type="ARBA" id="ARBA00022448"/>
    </source>
</evidence>
<dbReference type="GO" id="GO:0042777">
    <property type="term" value="P:proton motive force-driven plasma membrane ATP synthesis"/>
    <property type="evidence" value="ECO:0007669"/>
    <property type="project" value="TreeGrafter"/>
</dbReference>
<keyword evidence="3" id="KW-0813">Transport</keyword>
<protein>
    <recommendedName>
        <fullName evidence="14">ATP synthase subunit a</fullName>
    </recommendedName>
</protein>
<evidence type="ECO:0000256" key="8">
    <source>
        <dbReference type="ARBA" id="ARBA00023065"/>
    </source>
</evidence>
<evidence type="ECO:0000313" key="13">
    <source>
        <dbReference type="EMBL" id="SVA75102.1"/>
    </source>
</evidence>
<keyword evidence="10" id="KW-0066">ATP synthesis</keyword>
<comment type="similarity">
    <text evidence="2">Belongs to the ATPase A chain family.</text>
</comment>
<accession>A0A381YES1</accession>
<dbReference type="GO" id="GO:0045259">
    <property type="term" value="C:proton-transporting ATP synthase complex"/>
    <property type="evidence" value="ECO:0007669"/>
    <property type="project" value="UniProtKB-KW"/>
</dbReference>
<proteinExistence type="inferred from homology"/>
<dbReference type="PANTHER" id="PTHR42823:SF3">
    <property type="entry name" value="ATP SYNTHASE SUBUNIT A, CHLOROPLASTIC"/>
    <property type="match status" value="1"/>
</dbReference>
<gene>
    <name evidence="13" type="ORF">METZ01_LOCUS127956</name>
</gene>
<feature type="compositionally biased region" description="Basic and acidic residues" evidence="11">
    <location>
        <begin position="163"/>
        <end position="182"/>
    </location>
</feature>
<keyword evidence="8" id="KW-0406">Ion transport</keyword>
<dbReference type="InterPro" id="IPR023011">
    <property type="entry name" value="ATP_synth_F0_asu_AS"/>
</dbReference>
<name>A0A381YES1_9ZZZZ</name>
<evidence type="ECO:0000256" key="5">
    <source>
        <dbReference type="ARBA" id="ARBA00022692"/>
    </source>
</evidence>
<dbReference type="EMBL" id="UINC01017981">
    <property type="protein sequence ID" value="SVA75102.1"/>
    <property type="molecule type" value="Genomic_DNA"/>
</dbReference>
<keyword evidence="9 12" id="KW-0472">Membrane</keyword>
<feature type="transmembrane region" description="Helical" evidence="12">
    <location>
        <begin position="260"/>
        <end position="279"/>
    </location>
</feature>
<keyword evidence="7 12" id="KW-1133">Transmembrane helix</keyword>
<feature type="region of interest" description="Disordered" evidence="11">
    <location>
        <begin position="163"/>
        <end position="196"/>
    </location>
</feature>
<keyword evidence="6" id="KW-0375">Hydrogen ion transport</keyword>
<evidence type="ECO:0000256" key="1">
    <source>
        <dbReference type="ARBA" id="ARBA00004141"/>
    </source>
</evidence>
<feature type="transmembrane region" description="Helical" evidence="12">
    <location>
        <begin position="12"/>
        <end position="34"/>
    </location>
</feature>
<dbReference type="InterPro" id="IPR000568">
    <property type="entry name" value="ATP_synth_F0_asu"/>
</dbReference>
<evidence type="ECO:0000256" key="2">
    <source>
        <dbReference type="ARBA" id="ARBA00006810"/>
    </source>
</evidence>
<evidence type="ECO:0000256" key="12">
    <source>
        <dbReference type="SAM" id="Phobius"/>
    </source>
</evidence>
<feature type="transmembrane region" description="Helical" evidence="12">
    <location>
        <begin position="125"/>
        <end position="144"/>
    </location>
</feature>
<reference evidence="13" key="1">
    <citation type="submission" date="2018-05" db="EMBL/GenBank/DDBJ databases">
        <authorList>
            <person name="Lanie J.A."/>
            <person name="Ng W.-L."/>
            <person name="Kazmierczak K.M."/>
            <person name="Andrzejewski T.M."/>
            <person name="Davidsen T.M."/>
            <person name="Wayne K.J."/>
            <person name="Tettelin H."/>
            <person name="Glass J.I."/>
            <person name="Rusch D."/>
            <person name="Podicherti R."/>
            <person name="Tsui H.-C.T."/>
            <person name="Winkler M.E."/>
        </authorList>
    </citation>
    <scope>NUCLEOTIDE SEQUENCE</scope>
</reference>
<dbReference type="AlphaFoldDB" id="A0A381YES1"/>
<feature type="transmembrane region" description="Helical" evidence="12">
    <location>
        <begin position="326"/>
        <end position="346"/>
    </location>
</feature>